<keyword evidence="1" id="KW-1185">Reference proteome</keyword>
<proteinExistence type="predicted"/>
<protein>
    <submittedName>
        <fullName evidence="2">Beta-1,4-glucuronyltransferase 1</fullName>
    </submittedName>
</protein>
<sequence length="296" mass="34954">MDTLKSILWLRQCDSQQKLIKELVSFHIYFDLNEIPKKIPKARSLLKWKINCRELPPFDKLLKRDLYRLSKGLEYPVNVGRNIAIDAALTHFVLASDIELYPSPGLAQGFLQMLENNHTLLKSETRIVYPLKIFEVQQTSAMPSTKYELQNLLAKGSAQSFHLTICPSCHSGPRLSEWINSKNASNNIKVFHVTKWKPYYKYWEPICIGTKNDPHYYERLTWEGMWDKWTQIYTLCLLDYEFHTLDNAFLVHKPGIKKDTVHEERLQKSFRTYKLLMRDIILELVEKYSWHRNCAV</sequence>
<dbReference type="PANTHER" id="PTHR47412:SF1">
    <property type="entry name" value="FI01434P-RELATED"/>
    <property type="match status" value="1"/>
</dbReference>
<organism evidence="1 2">
    <name type="scientific">Drosophila albomicans</name>
    <name type="common">Fruit fly</name>
    <dbReference type="NCBI Taxonomy" id="7291"/>
    <lineage>
        <taxon>Eukaryota</taxon>
        <taxon>Metazoa</taxon>
        <taxon>Ecdysozoa</taxon>
        <taxon>Arthropoda</taxon>
        <taxon>Hexapoda</taxon>
        <taxon>Insecta</taxon>
        <taxon>Pterygota</taxon>
        <taxon>Neoptera</taxon>
        <taxon>Endopterygota</taxon>
        <taxon>Diptera</taxon>
        <taxon>Brachycera</taxon>
        <taxon>Muscomorpha</taxon>
        <taxon>Ephydroidea</taxon>
        <taxon>Drosophilidae</taxon>
        <taxon>Drosophila</taxon>
    </lineage>
</organism>
<name>A0A6P8WSP6_DROAB</name>
<dbReference type="OrthoDB" id="9974378at2759"/>
<reference evidence="2" key="1">
    <citation type="submission" date="2025-08" db="UniProtKB">
        <authorList>
            <consortium name="RefSeq"/>
        </authorList>
    </citation>
    <scope>IDENTIFICATION</scope>
    <source>
        <strain evidence="2">15112-1751.03</strain>
        <tissue evidence="2">Whole Adult</tissue>
    </source>
</reference>
<dbReference type="AlphaFoldDB" id="A0A6P8WSP6"/>
<evidence type="ECO:0000313" key="2">
    <source>
        <dbReference type="RefSeq" id="XP_034101305.1"/>
    </source>
</evidence>
<gene>
    <name evidence="2" type="primary">LOC117565995</name>
</gene>
<evidence type="ECO:0000313" key="1">
    <source>
        <dbReference type="Proteomes" id="UP000515160"/>
    </source>
</evidence>
<dbReference type="PANTHER" id="PTHR47412">
    <property type="entry name" value="FI01434P-RELATED"/>
    <property type="match status" value="1"/>
</dbReference>
<dbReference type="Proteomes" id="UP000515160">
    <property type="component" value="Chromosome 2L"/>
</dbReference>
<dbReference type="GeneID" id="117565995"/>
<accession>A0A6P8WSP6</accession>
<dbReference type="RefSeq" id="XP_034101305.1">
    <property type="nucleotide sequence ID" value="XM_034245414.2"/>
</dbReference>
<dbReference type="Pfam" id="PF13896">
    <property type="entry name" value="Glyco_transf_49"/>
    <property type="match status" value="1"/>
</dbReference>